<dbReference type="InterPro" id="IPR051783">
    <property type="entry name" value="NAD(P)-dependent_oxidoreduct"/>
</dbReference>
<feature type="region of interest" description="Disordered" evidence="1">
    <location>
        <begin position="132"/>
        <end position="155"/>
    </location>
</feature>
<sequence length="316" mass="32437">MTSTPDAPQSSGSTQAPDSPVVVVTGANGLVGARVCEALVERGAQVRAVVRRAGTAPDLAGVEERVGDFPDPAFAASAVEGAFAVVTTVHPMGSDRATQHEIGVEGTPVVARAAASAGVDRLVHVSTAAVYDRSPGRGDVDESSDLVDDDAGDYPVTKRDTDAALAATDGLTRVLVRPPAILGEGDSSVWNTLRPAAVRDDEQARHAVPDQSFAWVHVDDLAAFIADVATGRVAASDDAATGPVAGGCTPVNVAAGPATVRDYHQAVTGALGVEPVWDDEPAWTGRILADRAHAWGWTPEVDLHAALAEIEVGLRG</sequence>
<dbReference type="Gene3D" id="3.40.50.720">
    <property type="entry name" value="NAD(P)-binding Rossmann-like Domain"/>
    <property type="match status" value="1"/>
</dbReference>
<organism evidence="3 4">
    <name type="scientific">Nocardioides kribbensis</name>
    <dbReference type="NCBI Taxonomy" id="305517"/>
    <lineage>
        <taxon>Bacteria</taxon>
        <taxon>Bacillati</taxon>
        <taxon>Actinomycetota</taxon>
        <taxon>Actinomycetes</taxon>
        <taxon>Propionibacteriales</taxon>
        <taxon>Nocardioidaceae</taxon>
        <taxon>Nocardioides</taxon>
    </lineage>
</organism>
<dbReference type="SUPFAM" id="SSF51735">
    <property type="entry name" value="NAD(P)-binding Rossmann-fold domains"/>
    <property type="match status" value="1"/>
</dbReference>
<dbReference type="EMBL" id="JBEGDP010000014">
    <property type="protein sequence ID" value="MEQ7848159.1"/>
    <property type="molecule type" value="Genomic_DNA"/>
</dbReference>
<dbReference type="RefSeq" id="WP_349501342.1">
    <property type="nucleotide sequence ID" value="NZ_JBEFCX010000377.1"/>
</dbReference>
<feature type="compositionally biased region" description="Polar residues" evidence="1">
    <location>
        <begin position="1"/>
        <end position="17"/>
    </location>
</feature>
<feature type="domain" description="NAD(P)-binding" evidence="2">
    <location>
        <begin position="26"/>
        <end position="196"/>
    </location>
</feature>
<accession>A0ABV1P059</accession>
<reference evidence="3 4" key="1">
    <citation type="submission" date="2024-02" db="EMBL/GenBank/DDBJ databases">
        <title>Full genome sequence of Nocardioides kribbensis.</title>
        <authorList>
            <person name="Poletto B.L."/>
            <person name="Silva G."/>
            <person name="Galante D."/>
            <person name="Campos K.R."/>
            <person name="Santos M.B.N."/>
            <person name="Sacchi C.T."/>
        </authorList>
    </citation>
    <scope>NUCLEOTIDE SEQUENCE [LARGE SCALE GENOMIC DNA]</scope>
    <source>
        <strain evidence="3 4">O4R</strain>
    </source>
</reference>
<proteinExistence type="predicted"/>
<comment type="caution">
    <text evidence="3">The sequence shown here is derived from an EMBL/GenBank/DDBJ whole genome shotgun (WGS) entry which is preliminary data.</text>
</comment>
<feature type="region of interest" description="Disordered" evidence="1">
    <location>
        <begin position="1"/>
        <end position="20"/>
    </location>
</feature>
<evidence type="ECO:0000313" key="4">
    <source>
        <dbReference type="Proteomes" id="UP001482520"/>
    </source>
</evidence>
<evidence type="ECO:0000259" key="2">
    <source>
        <dbReference type="Pfam" id="PF13460"/>
    </source>
</evidence>
<dbReference type="PANTHER" id="PTHR48079:SF6">
    <property type="entry name" value="NAD(P)-BINDING DOMAIN-CONTAINING PROTEIN-RELATED"/>
    <property type="match status" value="1"/>
</dbReference>
<feature type="compositionally biased region" description="Acidic residues" evidence="1">
    <location>
        <begin position="141"/>
        <end position="152"/>
    </location>
</feature>
<dbReference type="Pfam" id="PF13460">
    <property type="entry name" value="NAD_binding_10"/>
    <property type="match status" value="1"/>
</dbReference>
<evidence type="ECO:0000256" key="1">
    <source>
        <dbReference type="SAM" id="MobiDB-lite"/>
    </source>
</evidence>
<dbReference type="Proteomes" id="UP001482520">
    <property type="component" value="Unassembled WGS sequence"/>
</dbReference>
<keyword evidence="4" id="KW-1185">Reference proteome</keyword>
<gene>
    <name evidence="3" type="ORF">V6R90_12815</name>
</gene>
<protein>
    <submittedName>
        <fullName evidence="3">NAD(P)H-binding protein</fullName>
    </submittedName>
</protein>
<evidence type="ECO:0000313" key="3">
    <source>
        <dbReference type="EMBL" id="MEQ7848159.1"/>
    </source>
</evidence>
<dbReference type="InterPro" id="IPR016040">
    <property type="entry name" value="NAD(P)-bd_dom"/>
</dbReference>
<dbReference type="InterPro" id="IPR036291">
    <property type="entry name" value="NAD(P)-bd_dom_sf"/>
</dbReference>
<name>A0ABV1P059_9ACTN</name>
<dbReference type="PANTHER" id="PTHR48079">
    <property type="entry name" value="PROTEIN YEEZ"/>
    <property type="match status" value="1"/>
</dbReference>